<dbReference type="AlphaFoldDB" id="A0A3E4YLP4"/>
<dbReference type="InterPro" id="IPR003497">
    <property type="entry name" value="BRO_N_domain"/>
</dbReference>
<reference evidence="3 4" key="1">
    <citation type="submission" date="2018-08" db="EMBL/GenBank/DDBJ databases">
        <title>A genome reference for cultivated species of the human gut microbiota.</title>
        <authorList>
            <person name="Zou Y."/>
            <person name="Xue W."/>
            <person name="Luo G."/>
        </authorList>
    </citation>
    <scope>NUCLEOTIDE SEQUENCE [LARGE SCALE GENOMIC DNA]</scope>
    <source>
        <strain evidence="3 4">OM07-13</strain>
    </source>
</reference>
<evidence type="ECO:0000256" key="1">
    <source>
        <dbReference type="SAM" id="MobiDB-lite"/>
    </source>
</evidence>
<evidence type="ECO:0000313" key="4">
    <source>
        <dbReference type="Proteomes" id="UP000260758"/>
    </source>
</evidence>
<organism evidence="3 4">
    <name type="scientific">Agathobacter rectalis</name>
    <dbReference type="NCBI Taxonomy" id="39491"/>
    <lineage>
        <taxon>Bacteria</taxon>
        <taxon>Bacillati</taxon>
        <taxon>Bacillota</taxon>
        <taxon>Clostridia</taxon>
        <taxon>Lachnospirales</taxon>
        <taxon>Lachnospiraceae</taxon>
        <taxon>Agathobacter</taxon>
    </lineage>
</organism>
<accession>A0A3E4YLP4</accession>
<dbReference type="PROSITE" id="PS51750">
    <property type="entry name" value="BRO_N"/>
    <property type="match status" value="1"/>
</dbReference>
<dbReference type="EMBL" id="QSTP01000001">
    <property type="protein sequence ID" value="RGM75411.1"/>
    <property type="molecule type" value="Genomic_DNA"/>
</dbReference>
<dbReference type="Pfam" id="PF02498">
    <property type="entry name" value="Bro-N"/>
    <property type="match status" value="1"/>
</dbReference>
<dbReference type="SMART" id="SM01040">
    <property type="entry name" value="Bro-N"/>
    <property type="match status" value="1"/>
</dbReference>
<feature type="domain" description="Bro-N" evidence="2">
    <location>
        <begin position="7"/>
        <end position="112"/>
    </location>
</feature>
<gene>
    <name evidence="3" type="ORF">DXB99_02505</name>
</gene>
<dbReference type="PANTHER" id="PTHR36180:SF2">
    <property type="entry name" value="BRO FAMILY PROTEIN"/>
    <property type="match status" value="1"/>
</dbReference>
<evidence type="ECO:0000313" key="3">
    <source>
        <dbReference type="EMBL" id="RGM75411.1"/>
    </source>
</evidence>
<evidence type="ECO:0000259" key="2">
    <source>
        <dbReference type="PROSITE" id="PS51750"/>
    </source>
</evidence>
<feature type="region of interest" description="Disordered" evidence="1">
    <location>
        <begin position="242"/>
        <end position="265"/>
    </location>
</feature>
<dbReference type="Proteomes" id="UP000260758">
    <property type="component" value="Unassembled WGS sequence"/>
</dbReference>
<sequence>MYKSRFGMDFEIFKNQGLGNVRTAIDDNNQIWFVAKDITDILEIQNTADALKNLDKDEIVKVKLPTNRGVQSMMLLNESGMYSLVLRSRKPQANEFKNWLTHDVIPSIREHGGYIYQQELLNDKEKAKLYDMIESLQQSVTKFKTRWHELNADKRELKNTQRTLKKEIKSLKDYADTKDKMYDDLFNDFEKVYAENKALKAEKYAKYEAMTSKNSNNPAYEPRKSEFEADYYMDNQGFLVKNDVKDNDKEDIDMSDRDGDYDLDI</sequence>
<name>A0A3E4YLP4_9FIRM</name>
<comment type="caution">
    <text evidence="3">The sequence shown here is derived from an EMBL/GenBank/DDBJ whole genome shotgun (WGS) entry which is preliminary data.</text>
</comment>
<dbReference type="RefSeq" id="WP_117718169.1">
    <property type="nucleotide sequence ID" value="NZ_QSTP01000001.1"/>
</dbReference>
<protein>
    <recommendedName>
        <fullName evidence="2">Bro-N domain-containing protein</fullName>
    </recommendedName>
</protein>
<dbReference type="PANTHER" id="PTHR36180">
    <property type="entry name" value="DNA-BINDING PROTEIN-RELATED-RELATED"/>
    <property type="match status" value="1"/>
</dbReference>
<proteinExistence type="predicted"/>